<reference evidence="2 3" key="1">
    <citation type="submission" date="2018-06" db="EMBL/GenBank/DDBJ databases">
        <authorList>
            <consortium name="Pathogen Informatics"/>
            <person name="Doyle S."/>
        </authorList>
    </citation>
    <scope>NUCLEOTIDE SEQUENCE [LARGE SCALE GENOMIC DNA]</scope>
    <source>
        <strain evidence="2 3">NCTC7914</strain>
    </source>
</reference>
<proteinExistence type="predicted"/>
<dbReference type="AlphaFoldDB" id="A0A379KPJ9"/>
<evidence type="ECO:0000259" key="1">
    <source>
        <dbReference type="Pfam" id="PF09722"/>
    </source>
</evidence>
<evidence type="ECO:0000313" key="2">
    <source>
        <dbReference type="EMBL" id="SUD69801.1"/>
    </source>
</evidence>
<dbReference type="Pfam" id="PF09722">
    <property type="entry name" value="Xre_MbcA_ParS_C"/>
    <property type="match status" value="1"/>
</dbReference>
<name>A0A379KPJ9_PSEPU</name>
<dbReference type="EMBL" id="UGUY01000001">
    <property type="protein sequence ID" value="SUD69801.1"/>
    <property type="molecule type" value="Genomic_DNA"/>
</dbReference>
<dbReference type="InterPro" id="IPR024467">
    <property type="entry name" value="Xre/MbcA/ParS-like_toxin-bd"/>
</dbReference>
<gene>
    <name evidence="2" type="ORF">NCTC7914_03949</name>
</gene>
<protein>
    <submittedName>
        <fullName evidence="2">Uncharacterized conserved protein</fullName>
    </submittedName>
</protein>
<sequence>MKMETNFEELIRRQAEQVFGSKAKADAWLARPHIALGGLAALECACNEAGYRRVKASLDRIDQGYAC</sequence>
<evidence type="ECO:0000313" key="3">
    <source>
        <dbReference type="Proteomes" id="UP000254602"/>
    </source>
</evidence>
<feature type="domain" description="Antitoxin Xre/MbcA/ParS-like toxin-binding" evidence="1">
    <location>
        <begin position="14"/>
        <end position="64"/>
    </location>
</feature>
<accession>A0A379KPJ9</accession>
<organism evidence="2 3">
    <name type="scientific">Pseudomonas putida</name>
    <name type="common">Arthrobacter siderocapsulatus</name>
    <dbReference type="NCBI Taxonomy" id="303"/>
    <lineage>
        <taxon>Bacteria</taxon>
        <taxon>Pseudomonadati</taxon>
        <taxon>Pseudomonadota</taxon>
        <taxon>Gammaproteobacteria</taxon>
        <taxon>Pseudomonadales</taxon>
        <taxon>Pseudomonadaceae</taxon>
        <taxon>Pseudomonas</taxon>
    </lineage>
</organism>
<dbReference type="Proteomes" id="UP000254602">
    <property type="component" value="Unassembled WGS sequence"/>
</dbReference>
<dbReference type="RefSeq" id="WP_315972123.1">
    <property type="nucleotide sequence ID" value="NZ_UGUY01000001.1"/>
</dbReference>